<dbReference type="PANTHER" id="PTHR21366:SF14">
    <property type="entry name" value="GLYOXALASE DOMAIN-CONTAINING PROTEIN 5"/>
    <property type="match status" value="1"/>
</dbReference>
<dbReference type="GO" id="GO:0046872">
    <property type="term" value="F:metal ion binding"/>
    <property type="evidence" value="ECO:0007669"/>
    <property type="project" value="UniProtKB-KW"/>
</dbReference>
<evidence type="ECO:0000256" key="1">
    <source>
        <dbReference type="ARBA" id="ARBA00022723"/>
    </source>
</evidence>
<evidence type="ECO:0000313" key="3">
    <source>
        <dbReference type="EMBL" id="VAW90077.1"/>
    </source>
</evidence>
<proteinExistence type="predicted"/>
<dbReference type="InterPro" id="IPR004360">
    <property type="entry name" value="Glyas_Fos-R_dOase_dom"/>
</dbReference>
<accession>A0A3B0ZRV2</accession>
<dbReference type="Gene3D" id="3.10.180.10">
    <property type="entry name" value="2,3-Dihydroxybiphenyl 1,2-Dioxygenase, domain 1"/>
    <property type="match status" value="1"/>
</dbReference>
<dbReference type="PROSITE" id="PS00934">
    <property type="entry name" value="GLYOXALASE_I_1"/>
    <property type="match status" value="1"/>
</dbReference>
<dbReference type="SUPFAM" id="SSF54593">
    <property type="entry name" value="Glyoxalase/Bleomycin resistance protein/Dihydroxybiphenyl dioxygenase"/>
    <property type="match status" value="1"/>
</dbReference>
<protein>
    <recommendedName>
        <fullName evidence="2">VOC domain-containing protein</fullName>
    </recommendedName>
</protein>
<reference evidence="3" key="1">
    <citation type="submission" date="2018-06" db="EMBL/GenBank/DDBJ databases">
        <authorList>
            <person name="Zhirakovskaya E."/>
        </authorList>
    </citation>
    <scope>NUCLEOTIDE SEQUENCE</scope>
</reference>
<feature type="domain" description="VOC" evidence="2">
    <location>
        <begin position="5"/>
        <end position="129"/>
    </location>
</feature>
<evidence type="ECO:0000259" key="2">
    <source>
        <dbReference type="PROSITE" id="PS51819"/>
    </source>
</evidence>
<dbReference type="InterPro" id="IPR050383">
    <property type="entry name" value="GlyoxalaseI/FosfomycinResist"/>
</dbReference>
<dbReference type="PROSITE" id="PS51819">
    <property type="entry name" value="VOC"/>
    <property type="match status" value="1"/>
</dbReference>
<sequence length="131" mass="14863">MKIEKLDHIGIRVADFERSIDFYRQFGFTTQRQNLDERVIELHHPSGITLNLLDGANDDHGARNILMDVTARYPGYTHYALNVELIEEAVIFMNKAGLTITEGPVTFGNGNRSIFIRDPDLNVIEFTQTPG</sequence>
<dbReference type="InterPro" id="IPR029068">
    <property type="entry name" value="Glyas_Bleomycin-R_OHBP_Dase"/>
</dbReference>
<dbReference type="AlphaFoldDB" id="A0A3B0ZRV2"/>
<keyword evidence="1" id="KW-0479">Metal-binding</keyword>
<gene>
    <name evidence="3" type="ORF">MNBD_GAMMA18-1996</name>
</gene>
<dbReference type="Pfam" id="PF00903">
    <property type="entry name" value="Glyoxalase"/>
    <property type="match status" value="1"/>
</dbReference>
<dbReference type="CDD" id="cd06587">
    <property type="entry name" value="VOC"/>
    <property type="match status" value="1"/>
</dbReference>
<dbReference type="GO" id="GO:0004462">
    <property type="term" value="F:lactoylglutathione lyase activity"/>
    <property type="evidence" value="ECO:0007669"/>
    <property type="project" value="InterPro"/>
</dbReference>
<organism evidence="3">
    <name type="scientific">hydrothermal vent metagenome</name>
    <dbReference type="NCBI Taxonomy" id="652676"/>
    <lineage>
        <taxon>unclassified sequences</taxon>
        <taxon>metagenomes</taxon>
        <taxon>ecological metagenomes</taxon>
    </lineage>
</organism>
<dbReference type="EMBL" id="UOFP01000307">
    <property type="protein sequence ID" value="VAW90077.1"/>
    <property type="molecule type" value="Genomic_DNA"/>
</dbReference>
<dbReference type="InterPro" id="IPR037523">
    <property type="entry name" value="VOC_core"/>
</dbReference>
<dbReference type="InterPro" id="IPR018146">
    <property type="entry name" value="Glyoxalase_1_CS"/>
</dbReference>
<name>A0A3B0ZRV2_9ZZZZ</name>
<dbReference type="PANTHER" id="PTHR21366">
    <property type="entry name" value="GLYOXALASE FAMILY PROTEIN"/>
    <property type="match status" value="1"/>
</dbReference>